<sequence length="339" mass="36366">MFLLFAVLCPLFLSAKAILQCPDNVTYTSLHACDPEAFNPCADGYLCRPAVAYGNDTTSTDSTTEFNSTDDSLVLTSHICCSSGNMSVSQYFMESGVSPVAVPVTPVGMLESVIIRDSTNNFAIAVDTIGGDFEPSDSNTGPFTTLEAVAFQYAPAAGSYLHFLVAVDPLLIPSALYFHYNYPSFGNPVYNLTDVNDRYQRGYAAVIGNGSVLEEDLYTSNYVILVFRTLTPLRNATQISVDLNQSSGDLANFLSATNTGGEIESPLLGTLFKVRTGATMFTVSNETVTTTPHNNAISVNAGCYSSLVIIISCSFVLKILARFSKNMEMKSCPLTGALS</sequence>
<evidence type="ECO:0000313" key="3">
    <source>
        <dbReference type="WBParaSite" id="Pan_g5411.t1"/>
    </source>
</evidence>
<dbReference type="AlphaFoldDB" id="A0A7E4W2M6"/>
<keyword evidence="2" id="KW-1185">Reference proteome</keyword>
<accession>A0A7E4W2M6</accession>
<organism evidence="2 3">
    <name type="scientific">Panagrellus redivivus</name>
    <name type="common">Microworm</name>
    <dbReference type="NCBI Taxonomy" id="6233"/>
    <lineage>
        <taxon>Eukaryota</taxon>
        <taxon>Metazoa</taxon>
        <taxon>Ecdysozoa</taxon>
        <taxon>Nematoda</taxon>
        <taxon>Chromadorea</taxon>
        <taxon>Rhabditida</taxon>
        <taxon>Tylenchina</taxon>
        <taxon>Panagrolaimomorpha</taxon>
        <taxon>Panagrolaimoidea</taxon>
        <taxon>Panagrolaimidae</taxon>
        <taxon>Panagrellus</taxon>
    </lineage>
</organism>
<feature type="signal peptide" evidence="1">
    <location>
        <begin position="1"/>
        <end position="17"/>
    </location>
</feature>
<protein>
    <submittedName>
        <fullName evidence="3">Secreted protein</fullName>
    </submittedName>
</protein>
<reference evidence="3" key="2">
    <citation type="submission" date="2020-10" db="UniProtKB">
        <authorList>
            <consortium name="WormBaseParasite"/>
        </authorList>
    </citation>
    <scope>IDENTIFICATION</scope>
</reference>
<evidence type="ECO:0000313" key="2">
    <source>
        <dbReference type="Proteomes" id="UP000492821"/>
    </source>
</evidence>
<proteinExistence type="predicted"/>
<dbReference type="WBParaSite" id="Pan_g5411.t1">
    <property type="protein sequence ID" value="Pan_g5411.t1"/>
    <property type="gene ID" value="Pan_g5411"/>
</dbReference>
<dbReference type="Proteomes" id="UP000492821">
    <property type="component" value="Unassembled WGS sequence"/>
</dbReference>
<evidence type="ECO:0000256" key="1">
    <source>
        <dbReference type="SAM" id="SignalP"/>
    </source>
</evidence>
<keyword evidence="1" id="KW-0732">Signal</keyword>
<name>A0A7E4W2M6_PANRE</name>
<reference evidence="2" key="1">
    <citation type="journal article" date="2013" name="Genetics">
        <title>The draft genome and transcriptome of Panagrellus redivivus are shaped by the harsh demands of a free-living lifestyle.</title>
        <authorList>
            <person name="Srinivasan J."/>
            <person name="Dillman A.R."/>
            <person name="Macchietto M.G."/>
            <person name="Heikkinen L."/>
            <person name="Lakso M."/>
            <person name="Fracchia K.M."/>
            <person name="Antoshechkin I."/>
            <person name="Mortazavi A."/>
            <person name="Wong G."/>
            <person name="Sternberg P.W."/>
        </authorList>
    </citation>
    <scope>NUCLEOTIDE SEQUENCE [LARGE SCALE GENOMIC DNA]</scope>
    <source>
        <strain evidence="2">MT8872</strain>
    </source>
</reference>
<feature type="chain" id="PRO_5028952982" evidence="1">
    <location>
        <begin position="18"/>
        <end position="339"/>
    </location>
</feature>